<evidence type="ECO:0000313" key="1">
    <source>
        <dbReference type="EMBL" id="GEN22618.1"/>
    </source>
</evidence>
<organism evidence="2 3">
    <name type="scientific">Halomonas cupida</name>
    <dbReference type="NCBI Taxonomy" id="44933"/>
    <lineage>
        <taxon>Bacteria</taxon>
        <taxon>Pseudomonadati</taxon>
        <taxon>Pseudomonadota</taxon>
        <taxon>Gammaproteobacteria</taxon>
        <taxon>Oceanospirillales</taxon>
        <taxon>Halomonadaceae</taxon>
        <taxon>Halomonas</taxon>
    </lineage>
</organism>
<dbReference type="STRING" id="44933.SAMN05660971_00274"/>
<evidence type="ECO:0000313" key="3">
    <source>
        <dbReference type="Proteomes" id="UP000184123"/>
    </source>
</evidence>
<accession>A0A1M6ZWY6</accession>
<proteinExistence type="predicted"/>
<dbReference type="EMBL" id="BJXU01000017">
    <property type="protein sequence ID" value="GEN22618.1"/>
    <property type="molecule type" value="Genomic_DNA"/>
</dbReference>
<dbReference type="OrthoDB" id="9786619at2"/>
<reference evidence="1 4" key="2">
    <citation type="submission" date="2019-07" db="EMBL/GenBank/DDBJ databases">
        <title>Whole genome shotgun sequence of Halomonas cupida NBRC 102219.</title>
        <authorList>
            <person name="Hosoyama A."/>
            <person name="Uohara A."/>
            <person name="Ohji S."/>
            <person name="Ichikawa N."/>
        </authorList>
    </citation>
    <scope>NUCLEOTIDE SEQUENCE [LARGE SCALE GENOMIC DNA]</scope>
    <source>
        <strain evidence="1 4">NBRC 102219</strain>
    </source>
</reference>
<dbReference type="RefSeq" id="WP_073433227.1">
    <property type="nucleotide sequence ID" value="NZ_BJXU01000017.1"/>
</dbReference>
<name>A0A1M6ZWY6_9GAMM</name>
<evidence type="ECO:0008006" key="5">
    <source>
        <dbReference type="Google" id="ProtNLM"/>
    </source>
</evidence>
<evidence type="ECO:0000313" key="4">
    <source>
        <dbReference type="Proteomes" id="UP000321726"/>
    </source>
</evidence>
<protein>
    <recommendedName>
        <fullName evidence="5">Aldehyde-activating protein</fullName>
    </recommendedName>
</protein>
<dbReference type="Proteomes" id="UP000184123">
    <property type="component" value="Unassembled WGS sequence"/>
</dbReference>
<gene>
    <name evidence="1" type="ORF">HCU01_05670</name>
    <name evidence="2" type="ORF">SAMN05660971_00274</name>
</gene>
<keyword evidence="4" id="KW-1185">Reference proteome</keyword>
<reference evidence="2 3" key="1">
    <citation type="submission" date="2016-11" db="EMBL/GenBank/DDBJ databases">
        <authorList>
            <person name="Jaros S."/>
            <person name="Januszkiewicz K."/>
            <person name="Wedrychowicz H."/>
        </authorList>
    </citation>
    <scope>NUCLEOTIDE SEQUENCE [LARGE SCALE GENOMIC DNA]</scope>
    <source>
        <strain evidence="2 3">DSM 4740</strain>
    </source>
</reference>
<dbReference type="Proteomes" id="UP000321726">
    <property type="component" value="Unassembled WGS sequence"/>
</dbReference>
<evidence type="ECO:0000313" key="2">
    <source>
        <dbReference type="EMBL" id="SHL34899.1"/>
    </source>
</evidence>
<dbReference type="AlphaFoldDB" id="A0A1M6ZWY6"/>
<sequence>MSNGPYMRGECQCGAVALLVTGSALAGDEKSGLIWWRQQDLQLAQGELLERDLGDRTIASCAECGQQVWMIFPGRDDIETPLALWPFD</sequence>
<dbReference type="EMBL" id="FRCA01000001">
    <property type="protein sequence ID" value="SHL34899.1"/>
    <property type="molecule type" value="Genomic_DNA"/>
</dbReference>